<accession>A0A918QST8</accession>
<organism evidence="5 6">
    <name type="scientific">Streptomyces echinoruber</name>
    <dbReference type="NCBI Taxonomy" id="68898"/>
    <lineage>
        <taxon>Bacteria</taxon>
        <taxon>Bacillati</taxon>
        <taxon>Actinomycetota</taxon>
        <taxon>Actinomycetes</taxon>
        <taxon>Kitasatosporales</taxon>
        <taxon>Streptomycetaceae</taxon>
        <taxon>Streptomyces</taxon>
    </lineage>
</organism>
<evidence type="ECO:0000256" key="1">
    <source>
        <dbReference type="ARBA" id="ARBA00022670"/>
    </source>
</evidence>
<dbReference type="AlphaFoldDB" id="A0A918QST8"/>
<evidence type="ECO:0000313" key="5">
    <source>
        <dbReference type="EMBL" id="GGZ70445.1"/>
    </source>
</evidence>
<reference evidence="5" key="2">
    <citation type="submission" date="2020-09" db="EMBL/GenBank/DDBJ databases">
        <authorList>
            <person name="Sun Q."/>
            <person name="Ohkuma M."/>
        </authorList>
    </citation>
    <scope>NUCLEOTIDE SEQUENCE</scope>
    <source>
        <strain evidence="5">JCM 5016</strain>
    </source>
</reference>
<dbReference type="PANTHER" id="PTHR36234">
    <property type="entry name" value="LYSYL ENDOPEPTIDASE"/>
    <property type="match status" value="1"/>
</dbReference>
<dbReference type="InterPro" id="IPR043504">
    <property type="entry name" value="Peptidase_S1_PA_chymotrypsin"/>
</dbReference>
<protein>
    <recommendedName>
        <fullName evidence="7">Serine protease</fullName>
    </recommendedName>
</protein>
<dbReference type="EMBL" id="BMWH01000001">
    <property type="protein sequence ID" value="GGZ70445.1"/>
    <property type="molecule type" value="Genomic_DNA"/>
</dbReference>
<dbReference type="Proteomes" id="UP000623010">
    <property type="component" value="Unassembled WGS sequence"/>
</dbReference>
<dbReference type="Gene3D" id="2.40.10.10">
    <property type="entry name" value="Trypsin-like serine proteases"/>
    <property type="match status" value="2"/>
</dbReference>
<reference evidence="5" key="1">
    <citation type="journal article" date="2014" name="Int. J. Syst. Evol. Microbiol.">
        <title>Complete genome sequence of Corynebacterium casei LMG S-19264T (=DSM 44701T), isolated from a smear-ripened cheese.</title>
        <authorList>
            <consortium name="US DOE Joint Genome Institute (JGI-PGF)"/>
            <person name="Walter F."/>
            <person name="Albersmeier A."/>
            <person name="Kalinowski J."/>
            <person name="Ruckert C."/>
        </authorList>
    </citation>
    <scope>NUCLEOTIDE SEQUENCE</scope>
    <source>
        <strain evidence="5">JCM 5016</strain>
    </source>
</reference>
<dbReference type="SUPFAM" id="SSF50494">
    <property type="entry name" value="Trypsin-like serine proteases"/>
    <property type="match status" value="1"/>
</dbReference>
<sequence>MKATQWAGQERVRQVTAAAERYRATSEERRAIERRRDAGVLFPDSRQALTARATRLLERHAVSAALAVEAVRAEPLAAPDAYERILGVSKELQAWSFLPRGARAARTVARISVRENGRELPLGTGFLVSPRLLMTNHHVLTDARAARQCFVEFDAQVTIDNTPQPPARLELDPDGFFVADEGLDYALVLVAPGPDGRPPGETFGWNRLSAQPGKLVIGEPVNVIGHPMGRLKEIAVRDNVLQVRLDDFLHYRTDTEPGNSGSPVYNDQWEVVALHHSGVPRTDEQGRILRTDGQVWQPGDGDDAVDWVSNEGVRISSILRHLAQLPPGTRSGPLSEMGPESGLALTEAAAPAAAPAAAVPAPVAAAAVPAPVAEAAAPPPVAAAAGARAGLRARDGAFGGRRHLVFLHGRSQEGKDPENLRREWVAGLNQGLVRAGLPPVDPADVWFPYYGDRLVQALSAREAVPRVTESTSLSPAEVVAPAAPTARAVYEELVGEAADRWNIPPERQPGAERVGRDDVVGRLRRQLGWLAARSDLDAWSIALVFHDVAAYLDDRRIRDSVLDCVLETMPEEGELVFVTHSLGTVVGLDLTTRLSPAVRPVHLTTAGSPLGLDSVYKRLLVGGPKRPDVVADWLNAWSPADAVAIGCPLADDWADGLTDVAVVNARDRAHSIAEYLSHPEVAGEIGRRLALR</sequence>
<evidence type="ECO:0000256" key="4">
    <source>
        <dbReference type="ARBA" id="ARBA00022825"/>
    </source>
</evidence>
<gene>
    <name evidence="5" type="ORF">GCM10010389_04840</name>
</gene>
<dbReference type="InterPro" id="IPR000126">
    <property type="entry name" value="V8_ser_AS"/>
</dbReference>
<keyword evidence="4" id="KW-0720">Serine protease</keyword>
<dbReference type="PROSITE" id="PS00673">
    <property type="entry name" value="V8_SER"/>
    <property type="match status" value="1"/>
</dbReference>
<keyword evidence="6" id="KW-1185">Reference proteome</keyword>
<name>A0A918QST8_9ACTN</name>
<dbReference type="GO" id="GO:0008236">
    <property type="term" value="F:serine-type peptidase activity"/>
    <property type="evidence" value="ECO:0007669"/>
    <property type="project" value="UniProtKB-KW"/>
</dbReference>
<dbReference type="RefSeq" id="WP_190055561.1">
    <property type="nucleotide sequence ID" value="NZ_BMWH01000001.1"/>
</dbReference>
<dbReference type="InterPro" id="IPR009003">
    <property type="entry name" value="Peptidase_S1_PA"/>
</dbReference>
<dbReference type="GO" id="GO:0006508">
    <property type="term" value="P:proteolysis"/>
    <property type="evidence" value="ECO:0007669"/>
    <property type="project" value="UniProtKB-KW"/>
</dbReference>
<evidence type="ECO:0000256" key="3">
    <source>
        <dbReference type="ARBA" id="ARBA00022801"/>
    </source>
</evidence>
<keyword evidence="2" id="KW-0732">Signal</keyword>
<comment type="caution">
    <text evidence="5">The sequence shown here is derived from an EMBL/GenBank/DDBJ whole genome shotgun (WGS) entry which is preliminary data.</text>
</comment>
<dbReference type="PANTHER" id="PTHR36234:SF5">
    <property type="entry name" value="LYSYL ENDOPEPTIDASE"/>
    <property type="match status" value="1"/>
</dbReference>
<dbReference type="Pfam" id="PF13365">
    <property type="entry name" value="Trypsin_2"/>
    <property type="match status" value="1"/>
</dbReference>
<keyword evidence="3" id="KW-0378">Hydrolase</keyword>
<evidence type="ECO:0000313" key="6">
    <source>
        <dbReference type="Proteomes" id="UP000623010"/>
    </source>
</evidence>
<keyword evidence="1" id="KW-0645">Protease</keyword>
<evidence type="ECO:0000256" key="2">
    <source>
        <dbReference type="ARBA" id="ARBA00022729"/>
    </source>
</evidence>
<evidence type="ECO:0008006" key="7">
    <source>
        <dbReference type="Google" id="ProtNLM"/>
    </source>
</evidence>
<proteinExistence type="predicted"/>